<evidence type="ECO:0000259" key="1">
    <source>
        <dbReference type="Pfam" id="PF13640"/>
    </source>
</evidence>
<dbReference type="Proteomes" id="UP000249046">
    <property type="component" value="Unassembled WGS sequence"/>
</dbReference>
<feature type="domain" description="Prolyl 4-hydroxylase alpha subunit Fe(2+) 2OG dioxygenase" evidence="1">
    <location>
        <begin position="130"/>
        <end position="226"/>
    </location>
</feature>
<dbReference type="AlphaFoldDB" id="A0A2W5K903"/>
<dbReference type="InterPro" id="IPR044862">
    <property type="entry name" value="Pro_4_hyd_alph_FE2OG_OXY"/>
</dbReference>
<evidence type="ECO:0000313" key="2">
    <source>
        <dbReference type="EMBL" id="PZQ12489.1"/>
    </source>
</evidence>
<protein>
    <submittedName>
        <fullName evidence="2">Proline hydroxylase</fullName>
    </submittedName>
</protein>
<accession>A0A2W5K903</accession>
<name>A0A2W5K903_9GAMM</name>
<organism evidence="2 3">
    <name type="scientific">Rhodanobacter denitrificans</name>
    <dbReference type="NCBI Taxonomy" id="666685"/>
    <lineage>
        <taxon>Bacteria</taxon>
        <taxon>Pseudomonadati</taxon>
        <taxon>Pseudomonadota</taxon>
        <taxon>Gammaproteobacteria</taxon>
        <taxon>Lysobacterales</taxon>
        <taxon>Rhodanobacteraceae</taxon>
        <taxon>Rhodanobacter</taxon>
    </lineage>
</organism>
<dbReference type="Pfam" id="PF13640">
    <property type="entry name" value="2OG-FeII_Oxy_3"/>
    <property type="match status" value="1"/>
</dbReference>
<dbReference type="Gene3D" id="2.60.120.620">
    <property type="entry name" value="q2cbj1_9rhob like domain"/>
    <property type="match status" value="1"/>
</dbReference>
<proteinExistence type="predicted"/>
<reference evidence="2 3" key="1">
    <citation type="submission" date="2017-08" db="EMBL/GenBank/DDBJ databases">
        <title>Infants hospitalized years apart are colonized by the same room-sourced microbial strains.</title>
        <authorList>
            <person name="Brooks B."/>
            <person name="Olm M.R."/>
            <person name="Firek B.A."/>
            <person name="Baker R."/>
            <person name="Thomas B.C."/>
            <person name="Morowitz M.J."/>
            <person name="Banfield J.F."/>
        </authorList>
    </citation>
    <scope>NUCLEOTIDE SEQUENCE [LARGE SCALE GENOMIC DNA]</scope>
    <source>
        <strain evidence="2">S2_005_003_R2_42</strain>
    </source>
</reference>
<comment type="caution">
    <text evidence="2">The sequence shown here is derived from an EMBL/GenBank/DDBJ whole genome shotgun (WGS) entry which is preliminary data.</text>
</comment>
<sequence>MMRRNTFIQCMPYVFDLNRLDQIASEAGPRFRTADPYPHVVLDRFLKPEAVERLADAFPAAGDDVGWDQYAAAGFEVKMGTAHEERFPEPLRAAIHQFNAGPFVRFLERLSGIDHLLPDPHLAGGGLHLTRAGGLLGIHADFNWHERLQAHRRLNLLIYLSRDWQPGYGGELELWDTGAKARVRSIEPLFNRAVLFATRSDSFHGHPSPWSAPPGVERRSIALYYYTSARPEEELRAPHSTLYKGYHVD</sequence>
<gene>
    <name evidence="2" type="ORF">DI564_12640</name>
</gene>
<evidence type="ECO:0000313" key="3">
    <source>
        <dbReference type="Proteomes" id="UP000249046"/>
    </source>
</evidence>
<dbReference type="EMBL" id="QFPO01000012">
    <property type="protein sequence ID" value="PZQ12489.1"/>
    <property type="molecule type" value="Genomic_DNA"/>
</dbReference>